<dbReference type="Proteomes" id="UP001596434">
    <property type="component" value="Unassembled WGS sequence"/>
</dbReference>
<dbReference type="EMBL" id="JBHTAT010000002">
    <property type="protein sequence ID" value="MFC7256940.1"/>
    <property type="molecule type" value="Genomic_DNA"/>
</dbReference>
<dbReference type="InterPro" id="IPR008136">
    <property type="entry name" value="CinA_C"/>
</dbReference>
<dbReference type="Gene3D" id="3.90.950.20">
    <property type="entry name" value="CinA-like"/>
    <property type="match status" value="1"/>
</dbReference>
<evidence type="ECO:0000313" key="3">
    <source>
        <dbReference type="Proteomes" id="UP001596434"/>
    </source>
</evidence>
<dbReference type="InterPro" id="IPR036653">
    <property type="entry name" value="CinA-like_C"/>
</dbReference>
<dbReference type="SUPFAM" id="SSF142433">
    <property type="entry name" value="CinA-like"/>
    <property type="match status" value="1"/>
</dbReference>
<name>A0ABD6A319_9EURY</name>
<protein>
    <submittedName>
        <fullName evidence="2">CinA family protein</fullName>
    </submittedName>
</protein>
<dbReference type="AlphaFoldDB" id="A0ABD6A319"/>
<comment type="caution">
    <text evidence="2">The sequence shown here is derived from an EMBL/GenBank/DDBJ whole genome shotgun (WGS) entry which is preliminary data.</text>
</comment>
<accession>A0ABD6A319</accession>
<reference evidence="2 3" key="1">
    <citation type="journal article" date="2019" name="Int. J. Syst. Evol. Microbiol.">
        <title>The Global Catalogue of Microorganisms (GCM) 10K type strain sequencing project: providing services to taxonomists for standard genome sequencing and annotation.</title>
        <authorList>
            <consortium name="The Broad Institute Genomics Platform"/>
            <consortium name="The Broad Institute Genome Sequencing Center for Infectious Disease"/>
            <person name="Wu L."/>
            <person name="Ma J."/>
        </authorList>
    </citation>
    <scope>NUCLEOTIDE SEQUENCE [LARGE SCALE GENOMIC DNA]</scope>
    <source>
        <strain evidence="2 3">GX21</strain>
    </source>
</reference>
<evidence type="ECO:0000313" key="2">
    <source>
        <dbReference type="EMBL" id="MFC7256940.1"/>
    </source>
</evidence>
<evidence type="ECO:0000259" key="1">
    <source>
        <dbReference type="Pfam" id="PF02464"/>
    </source>
</evidence>
<dbReference type="Pfam" id="PF02464">
    <property type="entry name" value="CinA"/>
    <property type="match status" value="1"/>
</dbReference>
<organism evidence="2 3">
    <name type="scientific">Haloplanus litoreus</name>
    <dbReference type="NCBI Taxonomy" id="767515"/>
    <lineage>
        <taxon>Archaea</taxon>
        <taxon>Methanobacteriati</taxon>
        <taxon>Methanobacteriota</taxon>
        <taxon>Stenosarchaea group</taxon>
        <taxon>Halobacteria</taxon>
        <taxon>Halobacteriales</taxon>
        <taxon>Haloferacaceae</taxon>
        <taxon>Haloplanus</taxon>
    </lineage>
</organism>
<keyword evidence="3" id="KW-1185">Reference proteome</keyword>
<sequence length="175" mass="18262">MPDDTPTDRGPAVDAAERRLGRRLRERGETVAVAESLTGGLVGSVLTDVPGSSDYFDRGVVTYSNDAKLDALGVSRESLDAHGAVSAPVAREMAQSVRDTAGTDWGVSTTGIAGPAGGTEEKPVGLVFVGLAHAAPWGSGDSFVRAERHVFDGDRWTIKSESARQALENLLAAVD</sequence>
<dbReference type="RefSeq" id="WP_379706729.1">
    <property type="nucleotide sequence ID" value="NZ_JBHTAT010000002.1"/>
</dbReference>
<gene>
    <name evidence="2" type="ORF">ACFQKE_16775</name>
</gene>
<dbReference type="NCBIfam" id="TIGR00199">
    <property type="entry name" value="PncC_domain"/>
    <property type="match status" value="1"/>
</dbReference>
<feature type="domain" description="CinA C-terminal" evidence="1">
    <location>
        <begin position="16"/>
        <end position="172"/>
    </location>
</feature>
<proteinExistence type="predicted"/>